<dbReference type="GO" id="GO:0006281">
    <property type="term" value="P:DNA repair"/>
    <property type="evidence" value="ECO:0007669"/>
    <property type="project" value="TreeGrafter"/>
</dbReference>
<dbReference type="Gene3D" id="3.40.50.300">
    <property type="entry name" value="P-loop containing nucleotide triphosphate hydrolases"/>
    <property type="match status" value="1"/>
</dbReference>
<protein>
    <submittedName>
        <fullName evidence="3">SNF2 family DNA or RNA helicase</fullName>
    </submittedName>
</protein>
<evidence type="ECO:0000256" key="1">
    <source>
        <dbReference type="ARBA" id="ARBA00022801"/>
    </source>
</evidence>
<dbReference type="GO" id="GO:0031297">
    <property type="term" value="P:replication fork processing"/>
    <property type="evidence" value="ECO:0007669"/>
    <property type="project" value="TreeGrafter"/>
</dbReference>
<keyword evidence="3" id="KW-0547">Nucleotide-binding</keyword>
<keyword evidence="4" id="KW-1185">Reference proteome</keyword>
<dbReference type="PROSITE" id="PS51192">
    <property type="entry name" value="HELICASE_ATP_BIND_1"/>
    <property type="match status" value="1"/>
</dbReference>
<dbReference type="Proteomes" id="UP000531216">
    <property type="component" value="Unassembled WGS sequence"/>
</dbReference>
<evidence type="ECO:0000259" key="2">
    <source>
        <dbReference type="PROSITE" id="PS51192"/>
    </source>
</evidence>
<dbReference type="InterPro" id="IPR027417">
    <property type="entry name" value="P-loop_NTPase"/>
</dbReference>
<dbReference type="GO" id="GO:0016787">
    <property type="term" value="F:hydrolase activity"/>
    <property type="evidence" value="ECO:0007669"/>
    <property type="project" value="UniProtKB-KW"/>
</dbReference>
<evidence type="ECO:0000313" key="4">
    <source>
        <dbReference type="Proteomes" id="UP000531216"/>
    </source>
</evidence>
<keyword evidence="3" id="KW-0347">Helicase</keyword>
<dbReference type="InterPro" id="IPR038718">
    <property type="entry name" value="SNF2-like_sf"/>
</dbReference>
<dbReference type="PANTHER" id="PTHR45766">
    <property type="entry name" value="DNA ANNEALING HELICASE AND ENDONUCLEASE ZRANB3 FAMILY MEMBER"/>
    <property type="match status" value="1"/>
</dbReference>
<comment type="caution">
    <text evidence="3">The sequence shown here is derived from an EMBL/GenBank/DDBJ whole genome shotgun (WGS) entry which is preliminary data.</text>
</comment>
<dbReference type="GO" id="GO:0005524">
    <property type="term" value="F:ATP binding"/>
    <property type="evidence" value="ECO:0007669"/>
    <property type="project" value="InterPro"/>
</dbReference>
<gene>
    <name evidence="3" type="ORF">GGR05_003890</name>
</gene>
<dbReference type="RefSeq" id="WP_175526880.1">
    <property type="nucleotide sequence ID" value="NZ_FOOA01000014.1"/>
</dbReference>
<dbReference type="Gene3D" id="3.40.50.10810">
    <property type="entry name" value="Tandem AAA-ATPase domain"/>
    <property type="match status" value="1"/>
</dbReference>
<sequence length="548" mass="61510">MGERQWVVERAEPHVVMKLKRVFPKVATTATPPIALYGADDLAADLLWFMERYPLQISPEDREALEHGRARLFQDQAQIDAILLPDWQPTRPISFREGRTPYPYQARAAEIAHKRGRLLLLDDVGLGKTISALAAVANKRRLPAAIVVQAHLATQWAKEYVEKFTTLTAHIIKGTKPYSLPPADIYIFRYSNIAGWTDIAARGTFASVVYDEVQELRKGVQTQKGRAAEVFTDSTGMAMGLTATPIYNYGSEIYDVLRFIAPGELGSFDEFCREWCRWTGKHWIVNNPDALGTYLLETGLTLRRTEHDVETDLPPVSTILRSVDTDERIVESAHAEARALALRVTTGDFMQRGQAARELDMFARRITGLSKARSVAAMVRMIVESGEPVLLAGWHRDVYDIWMDVLADLKPVLYTGTESQSQKDKAKATFMEGRTNLMIISLRSGAGLDGLQHRCATVVFGEFDWSPQVHKQVVGRVRRPGQRRPVEAIYLQSEDGSDPLIIETLGLKSSQSRGILDPMKGAEHIHTDDSRLQKLAAQYLEKADERQN</sequence>
<dbReference type="InterPro" id="IPR000330">
    <property type="entry name" value="SNF2_N"/>
</dbReference>
<proteinExistence type="predicted"/>
<dbReference type="AlphaFoldDB" id="A0A7W6C3E4"/>
<name>A0A7W6C3E4_9HYPH</name>
<feature type="domain" description="Helicase ATP-binding" evidence="2">
    <location>
        <begin position="109"/>
        <end position="263"/>
    </location>
</feature>
<accession>A0A7W6C3E4</accession>
<keyword evidence="1" id="KW-0378">Hydrolase</keyword>
<dbReference type="PANTHER" id="PTHR45766:SF6">
    <property type="entry name" value="SWI_SNF-RELATED MATRIX-ASSOCIATED ACTIN-DEPENDENT REGULATOR OF CHROMATIN SUBFAMILY A-LIKE PROTEIN 1"/>
    <property type="match status" value="1"/>
</dbReference>
<reference evidence="3 4" key="1">
    <citation type="submission" date="2020-08" db="EMBL/GenBank/DDBJ databases">
        <title>Genomic Encyclopedia of Type Strains, Phase IV (KMG-IV): sequencing the most valuable type-strain genomes for metagenomic binning, comparative biology and taxonomic classification.</title>
        <authorList>
            <person name="Goeker M."/>
        </authorList>
    </citation>
    <scope>NUCLEOTIDE SEQUENCE [LARGE SCALE GENOMIC DNA]</scope>
    <source>
        <strain evidence="3 4">DSM 25024</strain>
    </source>
</reference>
<dbReference type="InterPro" id="IPR014001">
    <property type="entry name" value="Helicase_ATP-bd"/>
</dbReference>
<dbReference type="GO" id="GO:0004386">
    <property type="term" value="F:helicase activity"/>
    <property type="evidence" value="ECO:0007669"/>
    <property type="project" value="UniProtKB-KW"/>
</dbReference>
<dbReference type="EMBL" id="JACIDO010000011">
    <property type="protein sequence ID" value="MBB3937722.1"/>
    <property type="molecule type" value="Genomic_DNA"/>
</dbReference>
<dbReference type="Pfam" id="PF00176">
    <property type="entry name" value="SNF2-rel_dom"/>
    <property type="match status" value="1"/>
</dbReference>
<dbReference type="SMART" id="SM00487">
    <property type="entry name" value="DEXDc"/>
    <property type="match status" value="1"/>
</dbReference>
<organism evidence="3 4">
    <name type="scientific">Aureimonas phyllosphaerae</name>
    <dbReference type="NCBI Taxonomy" id="1166078"/>
    <lineage>
        <taxon>Bacteria</taxon>
        <taxon>Pseudomonadati</taxon>
        <taxon>Pseudomonadota</taxon>
        <taxon>Alphaproteobacteria</taxon>
        <taxon>Hyphomicrobiales</taxon>
        <taxon>Aurantimonadaceae</taxon>
        <taxon>Aureimonas</taxon>
    </lineage>
</organism>
<dbReference type="CDD" id="cd18793">
    <property type="entry name" value="SF2_C_SNF"/>
    <property type="match status" value="1"/>
</dbReference>
<evidence type="ECO:0000313" key="3">
    <source>
        <dbReference type="EMBL" id="MBB3937722.1"/>
    </source>
</evidence>
<dbReference type="SUPFAM" id="SSF52540">
    <property type="entry name" value="P-loop containing nucleoside triphosphate hydrolases"/>
    <property type="match status" value="2"/>
</dbReference>
<dbReference type="InterPro" id="IPR049730">
    <property type="entry name" value="SNF2/RAD54-like_C"/>
</dbReference>
<keyword evidence="3" id="KW-0067">ATP-binding</keyword>